<keyword evidence="8" id="KW-1185">Reference proteome</keyword>
<evidence type="ECO:0000259" key="6">
    <source>
        <dbReference type="Pfam" id="PF08386"/>
    </source>
</evidence>
<evidence type="ECO:0000256" key="4">
    <source>
        <dbReference type="SAM" id="SignalP"/>
    </source>
</evidence>
<evidence type="ECO:0000313" key="7">
    <source>
        <dbReference type="EMBL" id="ROO83458.1"/>
    </source>
</evidence>
<dbReference type="PANTHER" id="PTHR43248">
    <property type="entry name" value="2-SUCCINYL-6-HYDROXY-2,4-CYCLOHEXADIENE-1-CARBOXYLATE SYNTHASE"/>
    <property type="match status" value="1"/>
</dbReference>
<keyword evidence="3 7" id="KW-0378">Hydrolase</keyword>
<accession>A0A3N1CRZ5</accession>
<organism evidence="7 8">
    <name type="scientific">Actinocorallia herbida</name>
    <dbReference type="NCBI Taxonomy" id="58109"/>
    <lineage>
        <taxon>Bacteria</taxon>
        <taxon>Bacillati</taxon>
        <taxon>Actinomycetota</taxon>
        <taxon>Actinomycetes</taxon>
        <taxon>Streptosporangiales</taxon>
        <taxon>Thermomonosporaceae</taxon>
        <taxon>Actinocorallia</taxon>
    </lineage>
</organism>
<dbReference type="InterPro" id="IPR029058">
    <property type="entry name" value="AB_hydrolase_fold"/>
</dbReference>
<evidence type="ECO:0000256" key="2">
    <source>
        <dbReference type="ARBA" id="ARBA00022729"/>
    </source>
</evidence>
<dbReference type="EMBL" id="RJKE01000001">
    <property type="protein sequence ID" value="ROO83458.1"/>
    <property type="molecule type" value="Genomic_DNA"/>
</dbReference>
<dbReference type="InterPro" id="IPR013595">
    <property type="entry name" value="Pept_S33_TAP-like_C"/>
</dbReference>
<proteinExistence type="inferred from homology"/>
<name>A0A3N1CRZ5_9ACTN</name>
<comment type="similarity">
    <text evidence="1">Belongs to the peptidase S33 family.</text>
</comment>
<dbReference type="OrthoDB" id="3930934at2"/>
<keyword evidence="2 4" id="KW-0732">Signal</keyword>
<dbReference type="Pfam" id="PF00561">
    <property type="entry name" value="Abhydrolase_1"/>
    <property type="match status" value="1"/>
</dbReference>
<gene>
    <name evidence="7" type="ORF">EDD29_0961</name>
</gene>
<dbReference type="GO" id="GO:0016787">
    <property type="term" value="F:hydrolase activity"/>
    <property type="evidence" value="ECO:0007669"/>
    <property type="project" value="UniProtKB-KW"/>
</dbReference>
<dbReference type="InterPro" id="IPR000073">
    <property type="entry name" value="AB_hydrolase_1"/>
</dbReference>
<dbReference type="RefSeq" id="WP_123662646.1">
    <property type="nucleotide sequence ID" value="NZ_RJKE01000001.1"/>
</dbReference>
<feature type="domain" description="AB hydrolase-1" evidence="5">
    <location>
        <begin position="93"/>
        <end position="291"/>
    </location>
</feature>
<dbReference type="Proteomes" id="UP000272400">
    <property type="component" value="Unassembled WGS sequence"/>
</dbReference>
<evidence type="ECO:0000256" key="1">
    <source>
        <dbReference type="ARBA" id="ARBA00010088"/>
    </source>
</evidence>
<evidence type="ECO:0000313" key="8">
    <source>
        <dbReference type="Proteomes" id="UP000272400"/>
    </source>
</evidence>
<dbReference type="Gene3D" id="3.40.50.1820">
    <property type="entry name" value="alpha/beta hydrolase"/>
    <property type="match status" value="2"/>
</dbReference>
<sequence>MRTPGVAGVTVLLLAGAVVPGGSAAQAAPAPAIGWKPCKAALPAFAAMFESLEGVRIECAKLAVPLDRRRPDGKKFELALSRIPAAGGKPKGTLLVNPGGPGGTGTDFAVAVAGRASAKVRAAYDIVGFDPRGVGGSRPMSCLPDHFAPVRRDYNPRTPADFAYWKGRARAYAEACDKKYGGLLDHLKTTDTVADLESIRRALGERRLNFFGVSYGTYLGGVYATLHPRRVGRMVLDSNVSPVGVWYESNLRQNRTFDRNLDLFFAWTARHQDVYQVGGTRAEVRAFYRRTRAALARRPISASIGPKLAAADAPDGPTRMGPDELDDTFLAAGYRAGDGVWPLLAQALRARKEGDDKGLVVAYQHLGAQKEPGGYAVYTGTQCTDAPWPSRWSRWRRDHAAMARRFPFMTWSNAWYNLPCKYWKAAPGTPVEIRRRAGLPPVLLFQATYDAATPFSGGPEMRRRLGGHLVVEEGGLTHGIVQRGNAAVDRIFERYLLTGALPEGRTSRVRALPDPVPPVGPDAAARAVAETAGARLPGR</sequence>
<dbReference type="InterPro" id="IPR051601">
    <property type="entry name" value="Serine_prot/Carboxylest_S33"/>
</dbReference>
<dbReference type="PANTHER" id="PTHR43248:SF29">
    <property type="entry name" value="TRIPEPTIDYL AMINOPEPTIDASE"/>
    <property type="match status" value="1"/>
</dbReference>
<evidence type="ECO:0000259" key="5">
    <source>
        <dbReference type="Pfam" id="PF00561"/>
    </source>
</evidence>
<dbReference type="SUPFAM" id="SSF53474">
    <property type="entry name" value="alpha/beta-Hydrolases"/>
    <property type="match status" value="1"/>
</dbReference>
<dbReference type="AlphaFoldDB" id="A0A3N1CRZ5"/>
<feature type="domain" description="Peptidase S33 tripeptidyl aminopeptidase-like C-terminal" evidence="6">
    <location>
        <begin position="411"/>
        <end position="504"/>
    </location>
</feature>
<comment type="caution">
    <text evidence="7">The sequence shown here is derived from an EMBL/GenBank/DDBJ whole genome shotgun (WGS) entry which is preliminary data.</text>
</comment>
<protein>
    <submittedName>
        <fullName evidence="7">Alpha/beta hydrolase family protein</fullName>
    </submittedName>
</protein>
<evidence type="ECO:0000256" key="3">
    <source>
        <dbReference type="ARBA" id="ARBA00022801"/>
    </source>
</evidence>
<dbReference type="Pfam" id="PF08386">
    <property type="entry name" value="Abhydrolase_4"/>
    <property type="match status" value="1"/>
</dbReference>
<reference evidence="7 8" key="1">
    <citation type="submission" date="2018-11" db="EMBL/GenBank/DDBJ databases">
        <title>Sequencing the genomes of 1000 actinobacteria strains.</title>
        <authorList>
            <person name="Klenk H.-P."/>
        </authorList>
    </citation>
    <scope>NUCLEOTIDE SEQUENCE [LARGE SCALE GENOMIC DNA]</scope>
    <source>
        <strain evidence="7 8">DSM 44254</strain>
    </source>
</reference>
<feature type="signal peptide" evidence="4">
    <location>
        <begin position="1"/>
        <end position="27"/>
    </location>
</feature>
<feature type="chain" id="PRO_5018121457" evidence="4">
    <location>
        <begin position="28"/>
        <end position="539"/>
    </location>
</feature>